<sequence>MTAAKISIKENRRNALLFSLGVITIVGLQTNIALLFARYLDKHPEVIEMLQQVGLGIFICITIYFLFIAKEKKPATQPIAYKSKRHRFFQGLLLASLNLFPLPYWVYLSITFSSFGWFEFSKPFIAFCVTGSIVGTLTMLIAYAHYFNYAKKKQQEIKLNINYMIGGITALISVITLIKILNDM</sequence>
<name>A0A8J2VA39_9FLAO</name>
<evidence type="ECO:0000256" key="1">
    <source>
        <dbReference type="SAM" id="Phobius"/>
    </source>
</evidence>
<feature type="transmembrane region" description="Helical" evidence="1">
    <location>
        <begin position="88"/>
        <end position="112"/>
    </location>
</feature>
<evidence type="ECO:0000313" key="3">
    <source>
        <dbReference type="Proteomes" id="UP000652231"/>
    </source>
</evidence>
<protein>
    <submittedName>
        <fullName evidence="2">Lysine transporter LysE</fullName>
    </submittedName>
</protein>
<keyword evidence="1" id="KW-0472">Membrane</keyword>
<keyword evidence="1" id="KW-0812">Transmembrane</keyword>
<dbReference type="AlphaFoldDB" id="A0A8J2VA39"/>
<feature type="transmembrane region" description="Helical" evidence="1">
    <location>
        <begin position="124"/>
        <end position="149"/>
    </location>
</feature>
<dbReference type="EMBL" id="BMGK01000004">
    <property type="protein sequence ID" value="GGD90350.1"/>
    <property type="molecule type" value="Genomic_DNA"/>
</dbReference>
<gene>
    <name evidence="2" type="ORF">GCM10011312_12810</name>
</gene>
<organism evidence="2 3">
    <name type="scientific">Planktosalinus lacus</name>
    <dbReference type="NCBI Taxonomy" id="1526573"/>
    <lineage>
        <taxon>Bacteria</taxon>
        <taxon>Pseudomonadati</taxon>
        <taxon>Bacteroidota</taxon>
        <taxon>Flavobacteriia</taxon>
        <taxon>Flavobacteriales</taxon>
        <taxon>Flavobacteriaceae</taxon>
        <taxon>Planktosalinus</taxon>
    </lineage>
</organism>
<keyword evidence="3" id="KW-1185">Reference proteome</keyword>
<feature type="transmembrane region" description="Helical" evidence="1">
    <location>
        <begin position="49"/>
        <end position="67"/>
    </location>
</feature>
<comment type="caution">
    <text evidence="2">The sequence shown here is derived from an EMBL/GenBank/DDBJ whole genome shotgun (WGS) entry which is preliminary data.</text>
</comment>
<dbReference type="Proteomes" id="UP000652231">
    <property type="component" value="Unassembled WGS sequence"/>
</dbReference>
<reference evidence="2" key="2">
    <citation type="submission" date="2020-09" db="EMBL/GenBank/DDBJ databases">
        <authorList>
            <person name="Sun Q."/>
            <person name="Zhou Y."/>
        </authorList>
    </citation>
    <scope>NUCLEOTIDE SEQUENCE</scope>
    <source>
        <strain evidence="2">CGMCC 1.12924</strain>
    </source>
</reference>
<evidence type="ECO:0000313" key="2">
    <source>
        <dbReference type="EMBL" id="GGD90350.1"/>
    </source>
</evidence>
<accession>A0A8J2VA39</accession>
<reference evidence="2" key="1">
    <citation type="journal article" date="2014" name="Int. J. Syst. Evol. Microbiol.">
        <title>Complete genome sequence of Corynebacterium casei LMG S-19264T (=DSM 44701T), isolated from a smear-ripened cheese.</title>
        <authorList>
            <consortium name="US DOE Joint Genome Institute (JGI-PGF)"/>
            <person name="Walter F."/>
            <person name="Albersmeier A."/>
            <person name="Kalinowski J."/>
            <person name="Ruckert C."/>
        </authorList>
    </citation>
    <scope>NUCLEOTIDE SEQUENCE</scope>
    <source>
        <strain evidence="2">CGMCC 1.12924</strain>
    </source>
</reference>
<feature type="transmembrane region" description="Helical" evidence="1">
    <location>
        <begin position="161"/>
        <end position="181"/>
    </location>
</feature>
<keyword evidence="1" id="KW-1133">Transmembrane helix</keyword>
<feature type="transmembrane region" description="Helical" evidence="1">
    <location>
        <begin position="15"/>
        <end position="37"/>
    </location>
</feature>
<proteinExistence type="predicted"/>